<sequence>MKARGVGGGCDHSPDRTPVPNFDLRWVYIEKLNKESKSTNFHSKVGSLTIKHMQYIS</sequence>
<dbReference type="HOGENOM" id="CLU_2991484_0_0_6"/>
<reference evidence="2" key="1">
    <citation type="journal article" date="2012" name="J. Bacteriol.">
        <title>Genome sequence of the haloalkaliphilic methanotrophic bacterium Methylomicrobium alcaliphilum 20Z.</title>
        <authorList>
            <person name="Vuilleumier S."/>
            <person name="Khmelenina V.N."/>
            <person name="Bringel F."/>
            <person name="Reshetnikov A.S."/>
            <person name="Lajus A."/>
            <person name="Mangenot S."/>
            <person name="Rouy Z."/>
            <person name="Op den Camp H.J."/>
            <person name="Jetten M.S."/>
            <person name="Dispirito A.A."/>
            <person name="Dunfield P."/>
            <person name="Klotz M.G."/>
            <person name="Semrau J.D."/>
            <person name="Stein L.Y."/>
            <person name="Barbe V."/>
            <person name="Medigue C."/>
            <person name="Trotsenko Y.A."/>
            <person name="Kalyuzhnaya M.G."/>
        </authorList>
    </citation>
    <scope>NUCLEOTIDE SEQUENCE [LARGE SCALE GENOMIC DNA]</scope>
    <source>
        <strain evidence="2">DSM 19304 / NCIMB 14124 / VKM B-2133 / 20Z</strain>
    </source>
</reference>
<gene>
    <name evidence="1" type="ordered locus">MEALZ_3557</name>
</gene>
<organism evidence="1 2">
    <name type="scientific">Methylotuvimicrobium alcaliphilum (strain DSM 19304 / NCIMB 14124 / VKM B-2133 / 20Z)</name>
    <name type="common">Methylomicrobium alcaliphilum</name>
    <dbReference type="NCBI Taxonomy" id="1091494"/>
    <lineage>
        <taxon>Bacteria</taxon>
        <taxon>Pseudomonadati</taxon>
        <taxon>Pseudomonadota</taxon>
        <taxon>Gammaproteobacteria</taxon>
        <taxon>Methylococcales</taxon>
        <taxon>Methylococcaceae</taxon>
        <taxon>Methylotuvimicrobium</taxon>
    </lineage>
</organism>
<evidence type="ECO:0000313" key="2">
    <source>
        <dbReference type="Proteomes" id="UP000008315"/>
    </source>
</evidence>
<accession>G4SVY0</accession>
<dbReference type="KEGG" id="mah:MEALZ_3557"/>
<dbReference type="Proteomes" id="UP000008315">
    <property type="component" value="Chromosome"/>
</dbReference>
<name>G4SVY0_META2</name>
<evidence type="ECO:0000313" key="1">
    <source>
        <dbReference type="EMBL" id="CCE25215.1"/>
    </source>
</evidence>
<dbReference type="STRING" id="1091494.MEALZ_3557"/>
<protein>
    <submittedName>
        <fullName evidence="1">Uncharacterized protein</fullName>
    </submittedName>
</protein>
<dbReference type="AlphaFoldDB" id="G4SVY0"/>
<keyword evidence="2" id="KW-1185">Reference proteome</keyword>
<proteinExistence type="predicted"/>
<dbReference type="EMBL" id="FO082060">
    <property type="protein sequence ID" value="CCE25215.1"/>
    <property type="molecule type" value="Genomic_DNA"/>
</dbReference>